<feature type="non-terminal residue" evidence="2">
    <location>
        <position position="1"/>
    </location>
</feature>
<dbReference type="EMBL" id="JAHRHJ020003813">
    <property type="protein sequence ID" value="KAH9288992.1"/>
    <property type="molecule type" value="Genomic_DNA"/>
</dbReference>
<accession>A0AA38BTQ9</accession>
<feature type="non-terminal residue" evidence="2">
    <location>
        <position position="72"/>
    </location>
</feature>
<gene>
    <name evidence="2" type="ORF">KI387_033109</name>
</gene>
<reference evidence="2 3" key="1">
    <citation type="journal article" date="2021" name="Nat. Plants">
        <title>The Taxus genome provides insights into paclitaxel biosynthesis.</title>
        <authorList>
            <person name="Xiong X."/>
            <person name="Gou J."/>
            <person name="Liao Q."/>
            <person name="Li Y."/>
            <person name="Zhou Q."/>
            <person name="Bi G."/>
            <person name="Li C."/>
            <person name="Du R."/>
            <person name="Wang X."/>
            <person name="Sun T."/>
            <person name="Guo L."/>
            <person name="Liang H."/>
            <person name="Lu P."/>
            <person name="Wu Y."/>
            <person name="Zhang Z."/>
            <person name="Ro D.K."/>
            <person name="Shang Y."/>
            <person name="Huang S."/>
            <person name="Yan J."/>
        </authorList>
    </citation>
    <scope>NUCLEOTIDE SEQUENCE [LARGE SCALE GENOMIC DNA]</scope>
    <source>
        <strain evidence="2">Ta-2019</strain>
    </source>
</reference>
<feature type="region of interest" description="Disordered" evidence="1">
    <location>
        <begin position="35"/>
        <end position="56"/>
    </location>
</feature>
<sequence length="72" mass="8188">YEVALDSSLNLQIPHANMEQKYEFKVSCGKGVDKYENGKEGKSGYSRNSNENLPWGSDEMVKKKSALWVNME</sequence>
<comment type="caution">
    <text evidence="2">The sequence shown here is derived from an EMBL/GenBank/DDBJ whole genome shotgun (WGS) entry which is preliminary data.</text>
</comment>
<name>A0AA38BTQ9_TAXCH</name>
<protein>
    <submittedName>
        <fullName evidence="2">Uncharacterized protein</fullName>
    </submittedName>
</protein>
<dbReference type="Proteomes" id="UP000824469">
    <property type="component" value="Unassembled WGS sequence"/>
</dbReference>
<evidence type="ECO:0000313" key="3">
    <source>
        <dbReference type="Proteomes" id="UP000824469"/>
    </source>
</evidence>
<keyword evidence="3" id="KW-1185">Reference proteome</keyword>
<dbReference type="AlphaFoldDB" id="A0AA38BTQ9"/>
<organism evidence="2 3">
    <name type="scientific">Taxus chinensis</name>
    <name type="common">Chinese yew</name>
    <name type="synonym">Taxus wallichiana var. chinensis</name>
    <dbReference type="NCBI Taxonomy" id="29808"/>
    <lineage>
        <taxon>Eukaryota</taxon>
        <taxon>Viridiplantae</taxon>
        <taxon>Streptophyta</taxon>
        <taxon>Embryophyta</taxon>
        <taxon>Tracheophyta</taxon>
        <taxon>Spermatophyta</taxon>
        <taxon>Pinopsida</taxon>
        <taxon>Pinidae</taxon>
        <taxon>Conifers II</taxon>
        <taxon>Cupressales</taxon>
        <taxon>Taxaceae</taxon>
        <taxon>Taxus</taxon>
    </lineage>
</organism>
<proteinExistence type="predicted"/>
<evidence type="ECO:0000256" key="1">
    <source>
        <dbReference type="SAM" id="MobiDB-lite"/>
    </source>
</evidence>
<evidence type="ECO:0000313" key="2">
    <source>
        <dbReference type="EMBL" id="KAH9288992.1"/>
    </source>
</evidence>